<dbReference type="PANTHER" id="PTHR46268">
    <property type="entry name" value="STRESS RESPONSE PROTEIN NHAX"/>
    <property type="match status" value="1"/>
</dbReference>
<evidence type="ECO:0000256" key="1">
    <source>
        <dbReference type="ARBA" id="ARBA00008791"/>
    </source>
</evidence>
<dbReference type="Pfam" id="PF00582">
    <property type="entry name" value="Usp"/>
    <property type="match status" value="1"/>
</dbReference>
<dbReference type="EMBL" id="CP026309">
    <property type="protein sequence ID" value="AUV83111.1"/>
    <property type="molecule type" value="Genomic_DNA"/>
</dbReference>
<dbReference type="Proteomes" id="UP000236584">
    <property type="component" value="Chromosome"/>
</dbReference>
<evidence type="ECO:0000313" key="3">
    <source>
        <dbReference type="EMBL" id="AUV83111.1"/>
    </source>
</evidence>
<dbReference type="GeneID" id="35593798"/>
<keyword evidence="4" id="KW-1185">Reference proteome</keyword>
<protein>
    <submittedName>
        <fullName evidence="3">Universal stress protein UspA</fullName>
    </submittedName>
</protein>
<reference evidence="3 4" key="1">
    <citation type="submission" date="2018-01" db="EMBL/GenBank/DDBJ databases">
        <title>Complete genome sequence of Salinigranum rubrum GX10T, an extremely halophilic archaeon isolated from a marine solar saltern.</title>
        <authorList>
            <person name="Han S."/>
        </authorList>
    </citation>
    <scope>NUCLEOTIDE SEQUENCE [LARGE SCALE GENOMIC DNA]</scope>
    <source>
        <strain evidence="3 4">GX10</strain>
    </source>
</reference>
<dbReference type="InterPro" id="IPR006015">
    <property type="entry name" value="Universal_stress_UspA"/>
</dbReference>
<dbReference type="RefSeq" id="WP_103426800.1">
    <property type="nucleotide sequence ID" value="NZ_CP026309.1"/>
</dbReference>
<dbReference type="OrthoDB" id="105697at2157"/>
<feature type="domain" description="UspA" evidence="2">
    <location>
        <begin position="1"/>
        <end position="137"/>
    </location>
</feature>
<evidence type="ECO:0000259" key="2">
    <source>
        <dbReference type="Pfam" id="PF00582"/>
    </source>
</evidence>
<dbReference type="InterPro" id="IPR014729">
    <property type="entry name" value="Rossmann-like_a/b/a_fold"/>
</dbReference>
<name>A0A2I8VMG6_9EURY</name>
<proteinExistence type="inferred from homology"/>
<dbReference type="KEGG" id="srub:C2R22_16860"/>
<evidence type="ECO:0000313" key="4">
    <source>
        <dbReference type="Proteomes" id="UP000236584"/>
    </source>
</evidence>
<dbReference type="InterPro" id="IPR006016">
    <property type="entry name" value="UspA"/>
</dbReference>
<dbReference type="SUPFAM" id="SSF52402">
    <property type="entry name" value="Adenine nucleotide alpha hydrolases-like"/>
    <property type="match status" value="1"/>
</dbReference>
<dbReference type="PRINTS" id="PR01438">
    <property type="entry name" value="UNVRSLSTRESS"/>
</dbReference>
<sequence>MYDDILLPTDGTESMDDVYRHTLDLARRHDATVHVLYVVDDRAFLTLAPDLVDDVVDELEGEGSEATAAARAELEDEVETKAVLRRGDPAEEILAYIDEAGIDVVTMGTHGANYRQNMVGSVSARVVANAPVPVLTVNVNGDGSDEG</sequence>
<dbReference type="Gene3D" id="3.40.50.620">
    <property type="entry name" value="HUPs"/>
    <property type="match status" value="1"/>
</dbReference>
<dbReference type="AlphaFoldDB" id="A0A2I8VMG6"/>
<dbReference type="CDD" id="cd00293">
    <property type="entry name" value="USP-like"/>
    <property type="match status" value="1"/>
</dbReference>
<organism evidence="3 4">
    <name type="scientific">Salinigranum rubrum</name>
    <dbReference type="NCBI Taxonomy" id="755307"/>
    <lineage>
        <taxon>Archaea</taxon>
        <taxon>Methanobacteriati</taxon>
        <taxon>Methanobacteriota</taxon>
        <taxon>Stenosarchaea group</taxon>
        <taxon>Halobacteria</taxon>
        <taxon>Halobacteriales</taxon>
        <taxon>Haloferacaceae</taxon>
        <taxon>Salinigranum</taxon>
    </lineage>
</organism>
<dbReference type="PANTHER" id="PTHR46268:SF6">
    <property type="entry name" value="UNIVERSAL STRESS PROTEIN UP12"/>
    <property type="match status" value="1"/>
</dbReference>
<gene>
    <name evidence="3" type="ORF">C2R22_16860</name>
</gene>
<comment type="similarity">
    <text evidence="1">Belongs to the universal stress protein A family.</text>
</comment>
<accession>A0A2I8VMG6</accession>